<comment type="caution">
    <text evidence="1">The sequence shown here is derived from an EMBL/GenBank/DDBJ whole genome shotgun (WGS) entry which is preliminary data.</text>
</comment>
<organism evidence="1 2">
    <name type="scientific">Glutamicibacter soli</name>
    <dbReference type="NCBI Taxonomy" id="453836"/>
    <lineage>
        <taxon>Bacteria</taxon>
        <taxon>Bacillati</taxon>
        <taxon>Actinomycetota</taxon>
        <taxon>Actinomycetes</taxon>
        <taxon>Micrococcales</taxon>
        <taxon>Micrococcaceae</taxon>
        <taxon>Glutamicibacter</taxon>
    </lineage>
</organism>
<accession>A0A6L9G5P0</accession>
<sequence>MKSQPRYRILHQLMIAKTEETRSTRLERFASGLNRETLDQTRVLLRRQLND</sequence>
<dbReference type="EMBL" id="WYDN01000008">
    <property type="protein sequence ID" value="NAZ16509.1"/>
    <property type="molecule type" value="Genomic_DNA"/>
</dbReference>
<reference evidence="1 2" key="1">
    <citation type="submission" date="2020-01" db="EMBL/GenBank/DDBJ databases">
        <title>Glutamicibacter soli M275.</title>
        <authorList>
            <person name="Meng X."/>
        </authorList>
    </citation>
    <scope>NUCLEOTIDE SEQUENCE [LARGE SCALE GENOMIC DNA]</scope>
    <source>
        <strain evidence="1 2">M275</strain>
    </source>
</reference>
<evidence type="ECO:0000313" key="2">
    <source>
        <dbReference type="Proteomes" id="UP000477543"/>
    </source>
</evidence>
<evidence type="ECO:0000313" key="1">
    <source>
        <dbReference type="EMBL" id="NAZ16509.1"/>
    </source>
</evidence>
<protein>
    <submittedName>
        <fullName evidence="1">Uncharacterized protein</fullName>
    </submittedName>
</protein>
<dbReference type="AlphaFoldDB" id="A0A6L9G5P0"/>
<dbReference type="Proteomes" id="UP000477543">
    <property type="component" value="Unassembled WGS sequence"/>
</dbReference>
<proteinExistence type="predicted"/>
<name>A0A6L9G5P0_9MICC</name>
<gene>
    <name evidence="1" type="ORF">GT020_10595</name>
</gene>